<sequence length="181" mass="20136" precursor="true">MMTRAANALIAATILCLSAPSVGSAFWLEDCYNHLEQGRRENQAWPMPYVCPDRRHAYAPFDAMIANGTRRQNLLGSHHFNEDATQLTQAGKLRVHWILTQQPEGRRQVFIEPSMTAATTEARVAAARDFAQGLGTGAEVNETTILSDGRPAVVVDYVNTKFRENMLIPALPTNTYNMDDN</sequence>
<reference evidence="2 3" key="1">
    <citation type="submission" date="2019-02" db="EMBL/GenBank/DDBJ databases">
        <title>Deep-cultivation of Planctomycetes and their phenomic and genomic characterization uncovers novel biology.</title>
        <authorList>
            <person name="Wiegand S."/>
            <person name="Jogler M."/>
            <person name="Boedeker C."/>
            <person name="Pinto D."/>
            <person name="Vollmers J."/>
            <person name="Rivas-Marin E."/>
            <person name="Kohn T."/>
            <person name="Peeters S.H."/>
            <person name="Heuer A."/>
            <person name="Rast P."/>
            <person name="Oberbeckmann S."/>
            <person name="Bunk B."/>
            <person name="Jeske O."/>
            <person name="Meyerdierks A."/>
            <person name="Storesund J.E."/>
            <person name="Kallscheuer N."/>
            <person name="Luecker S."/>
            <person name="Lage O.M."/>
            <person name="Pohl T."/>
            <person name="Merkel B.J."/>
            <person name="Hornburger P."/>
            <person name="Mueller R.-W."/>
            <person name="Bruemmer F."/>
            <person name="Labrenz M."/>
            <person name="Spormann A.M."/>
            <person name="Op Den Camp H."/>
            <person name="Overmann J."/>
            <person name="Amann R."/>
            <person name="Jetten M.S.M."/>
            <person name="Mascher T."/>
            <person name="Medema M.H."/>
            <person name="Devos D.P."/>
            <person name="Kaster A.-K."/>
            <person name="Ovreas L."/>
            <person name="Rohde M."/>
            <person name="Galperin M.Y."/>
            <person name="Jogler C."/>
        </authorList>
    </citation>
    <scope>NUCLEOTIDE SEQUENCE [LARGE SCALE GENOMIC DNA]</scope>
    <source>
        <strain evidence="2 3">Mal64</strain>
    </source>
</reference>
<feature type="signal peptide" evidence="1">
    <location>
        <begin position="1"/>
        <end position="25"/>
    </location>
</feature>
<gene>
    <name evidence="2" type="ORF">Mal64_10670</name>
</gene>
<protein>
    <submittedName>
        <fullName evidence="2">Uncharacterized protein</fullName>
    </submittedName>
</protein>
<dbReference type="Proteomes" id="UP000315440">
    <property type="component" value="Unassembled WGS sequence"/>
</dbReference>
<keyword evidence="3" id="KW-1185">Reference proteome</keyword>
<organism evidence="2 3">
    <name type="scientific">Pseudobythopirellula maris</name>
    <dbReference type="NCBI Taxonomy" id="2527991"/>
    <lineage>
        <taxon>Bacteria</taxon>
        <taxon>Pseudomonadati</taxon>
        <taxon>Planctomycetota</taxon>
        <taxon>Planctomycetia</taxon>
        <taxon>Pirellulales</taxon>
        <taxon>Lacipirellulaceae</taxon>
        <taxon>Pseudobythopirellula</taxon>
    </lineage>
</organism>
<keyword evidence="1" id="KW-0732">Signal</keyword>
<evidence type="ECO:0000313" key="2">
    <source>
        <dbReference type="EMBL" id="TWT90672.1"/>
    </source>
</evidence>
<dbReference type="OrthoDB" id="213409at2"/>
<dbReference type="EMBL" id="SJPQ01000001">
    <property type="protein sequence ID" value="TWT90672.1"/>
    <property type="molecule type" value="Genomic_DNA"/>
</dbReference>
<feature type="chain" id="PRO_5022738199" evidence="1">
    <location>
        <begin position="26"/>
        <end position="181"/>
    </location>
</feature>
<dbReference type="RefSeq" id="WP_146397750.1">
    <property type="nucleotide sequence ID" value="NZ_SJPQ01000001.1"/>
</dbReference>
<evidence type="ECO:0000256" key="1">
    <source>
        <dbReference type="SAM" id="SignalP"/>
    </source>
</evidence>
<dbReference type="AlphaFoldDB" id="A0A5C5ZT01"/>
<evidence type="ECO:0000313" key="3">
    <source>
        <dbReference type="Proteomes" id="UP000315440"/>
    </source>
</evidence>
<name>A0A5C5ZT01_9BACT</name>
<proteinExistence type="predicted"/>
<accession>A0A5C5ZT01</accession>
<comment type="caution">
    <text evidence="2">The sequence shown here is derived from an EMBL/GenBank/DDBJ whole genome shotgun (WGS) entry which is preliminary data.</text>
</comment>